<name>A0ABW4M7N0_9HYPH</name>
<organism evidence="3 4">
    <name type="scientific">Rhizobium helianthi</name>
    <dbReference type="NCBI Taxonomy" id="1132695"/>
    <lineage>
        <taxon>Bacteria</taxon>
        <taxon>Pseudomonadati</taxon>
        <taxon>Pseudomonadota</taxon>
        <taxon>Alphaproteobacteria</taxon>
        <taxon>Hyphomicrobiales</taxon>
        <taxon>Rhizobiaceae</taxon>
        <taxon>Rhizobium/Agrobacterium group</taxon>
        <taxon>Rhizobium</taxon>
    </lineage>
</organism>
<proteinExistence type="predicted"/>
<feature type="chain" id="PRO_5046126103" evidence="2">
    <location>
        <begin position="24"/>
        <end position="179"/>
    </location>
</feature>
<gene>
    <name evidence="3" type="ORF">ACFSE1_14525</name>
</gene>
<dbReference type="SUPFAM" id="SSF110087">
    <property type="entry name" value="DR1885-like metal-binding protein"/>
    <property type="match status" value="1"/>
</dbReference>
<dbReference type="InterPro" id="IPR058248">
    <property type="entry name" value="Lxx211020-like"/>
</dbReference>
<comment type="caution">
    <text evidence="3">The sequence shown here is derived from an EMBL/GenBank/DDBJ whole genome shotgun (WGS) entry which is preliminary data.</text>
</comment>
<protein>
    <submittedName>
        <fullName evidence="3">Copper chaperone PCu(A)C</fullName>
    </submittedName>
</protein>
<keyword evidence="4" id="KW-1185">Reference proteome</keyword>
<dbReference type="InterPro" id="IPR036182">
    <property type="entry name" value="PCuAC_sf"/>
</dbReference>
<dbReference type="Proteomes" id="UP001597322">
    <property type="component" value="Unassembled WGS sequence"/>
</dbReference>
<dbReference type="PANTHER" id="PTHR36302">
    <property type="entry name" value="BLR7088 PROTEIN"/>
    <property type="match status" value="1"/>
</dbReference>
<dbReference type="RefSeq" id="WP_377402816.1">
    <property type="nucleotide sequence ID" value="NZ_JBHUEQ010000026.1"/>
</dbReference>
<feature type="compositionally biased region" description="Basic and acidic residues" evidence="1">
    <location>
        <begin position="159"/>
        <end position="171"/>
    </location>
</feature>
<sequence length="179" mass="19196">MKTKILGLLLALLAFAGFNPAYAHGFKVGDLEIGHPYSRAMLPGAKVGGGYLKITNKGGDDRLVSVTTERAASAQIHEMQLNDNVMVMRELKEGLPVPANSTVELKPGSYHIMFMNVTEPFKEGEMIKARLVFEKAGPVDVEFAVGPANGGAKTNAQPAHEHGAHEHEGMDHGSMGHKP</sequence>
<feature type="region of interest" description="Disordered" evidence="1">
    <location>
        <begin position="147"/>
        <end position="179"/>
    </location>
</feature>
<dbReference type="EMBL" id="JBHUEQ010000026">
    <property type="protein sequence ID" value="MFD1746686.1"/>
    <property type="molecule type" value="Genomic_DNA"/>
</dbReference>
<evidence type="ECO:0000313" key="4">
    <source>
        <dbReference type="Proteomes" id="UP001597322"/>
    </source>
</evidence>
<dbReference type="Pfam" id="PF04314">
    <property type="entry name" value="PCuAC"/>
    <property type="match status" value="1"/>
</dbReference>
<dbReference type="PANTHER" id="PTHR36302:SF1">
    <property type="entry name" value="COPPER CHAPERONE PCU(A)C"/>
    <property type="match status" value="1"/>
</dbReference>
<evidence type="ECO:0000256" key="1">
    <source>
        <dbReference type="SAM" id="MobiDB-lite"/>
    </source>
</evidence>
<dbReference type="Gene3D" id="2.60.40.1890">
    <property type="entry name" value="PCu(A)C copper chaperone"/>
    <property type="match status" value="1"/>
</dbReference>
<evidence type="ECO:0000256" key="2">
    <source>
        <dbReference type="SAM" id="SignalP"/>
    </source>
</evidence>
<feature type="signal peptide" evidence="2">
    <location>
        <begin position="1"/>
        <end position="23"/>
    </location>
</feature>
<reference evidence="4" key="1">
    <citation type="journal article" date="2019" name="Int. J. Syst. Evol. Microbiol.">
        <title>The Global Catalogue of Microorganisms (GCM) 10K type strain sequencing project: providing services to taxonomists for standard genome sequencing and annotation.</title>
        <authorList>
            <consortium name="The Broad Institute Genomics Platform"/>
            <consortium name="The Broad Institute Genome Sequencing Center for Infectious Disease"/>
            <person name="Wu L."/>
            <person name="Ma J."/>
        </authorList>
    </citation>
    <scope>NUCLEOTIDE SEQUENCE [LARGE SCALE GENOMIC DNA]</scope>
    <source>
        <strain evidence="4">CG52</strain>
    </source>
</reference>
<keyword evidence="2" id="KW-0732">Signal</keyword>
<accession>A0ABW4M7N0</accession>
<dbReference type="InterPro" id="IPR007410">
    <property type="entry name" value="LpqE-like"/>
</dbReference>
<evidence type="ECO:0000313" key="3">
    <source>
        <dbReference type="EMBL" id="MFD1746686.1"/>
    </source>
</evidence>